<name>A0AA95B748_9BACI</name>
<protein>
    <submittedName>
        <fullName evidence="3">DUF4825 domain-containing protein</fullName>
    </submittedName>
</protein>
<keyword evidence="1" id="KW-1133">Transmembrane helix</keyword>
<gene>
    <name evidence="3" type="ORF">FZC74_00915</name>
</gene>
<dbReference type="RefSeq" id="WP_148964642.1">
    <property type="nucleotide sequence ID" value="NZ_VTEU01000001.1"/>
</dbReference>
<dbReference type="Proteomes" id="UP000323393">
    <property type="component" value="Unassembled WGS sequence"/>
</dbReference>
<dbReference type="InterPro" id="IPR032250">
    <property type="entry name" value="DUF4825"/>
</dbReference>
<proteinExistence type="predicted"/>
<comment type="caution">
    <text evidence="3">The sequence shown here is derived from an EMBL/GenBank/DDBJ whole genome shotgun (WGS) entry which is preliminary data.</text>
</comment>
<evidence type="ECO:0000259" key="2">
    <source>
        <dbReference type="Pfam" id="PF16107"/>
    </source>
</evidence>
<feature type="transmembrane region" description="Helical" evidence="1">
    <location>
        <begin position="48"/>
        <end position="66"/>
    </location>
</feature>
<keyword evidence="1" id="KW-0472">Membrane</keyword>
<evidence type="ECO:0000313" key="3">
    <source>
        <dbReference type="EMBL" id="TYS60874.1"/>
    </source>
</evidence>
<dbReference type="Pfam" id="PF16107">
    <property type="entry name" value="DUF4825"/>
    <property type="match status" value="1"/>
</dbReference>
<sequence>MSKELDKKLQTLPKPKLKGETRDILHQAILEHNEGEVRVGWWPKVRSATLLTVSVLAIVLFSFILFTGSEGEAPRSSAPEEKYYENYVSYLESIEVYDQIDANKSYIGNNSALGKYHGQVLPGKYYANGMELQTDEEQPMGIHMHYKVTEETSAKGFEKEVFHVSNLPWTITFNATAYFTFFTNGDYVTFDIDYYGENREYTITRTQMEDLYGRDVNEFANDHTLWKQEVIEKTLQNEKKVQDFMEKIRVSNALSADPEKEVTSSKEYVEVDGEKYLAPSDMHTPPVKGEGKEDIYSFSDMLYEFYDKGWGEQVQVARNFEMWETIKVSGEIQSIEYDITSNQSTISFAPQQSHIMVFDGDLTTEYQPGDSLLFEFQFVPLIDETYEFVHLDYDAALLTGEELDINEYLIGE</sequence>
<evidence type="ECO:0000256" key="1">
    <source>
        <dbReference type="SAM" id="Phobius"/>
    </source>
</evidence>
<feature type="domain" description="DUF4825" evidence="2">
    <location>
        <begin position="104"/>
        <end position="199"/>
    </location>
</feature>
<evidence type="ECO:0000313" key="4">
    <source>
        <dbReference type="Proteomes" id="UP000323393"/>
    </source>
</evidence>
<dbReference type="AlphaFoldDB" id="A0AA95B748"/>
<dbReference type="EMBL" id="VTEU01000001">
    <property type="protein sequence ID" value="TYS60874.1"/>
    <property type="molecule type" value="Genomic_DNA"/>
</dbReference>
<accession>A0AA95B748</accession>
<organism evidence="3 4">
    <name type="scientific">Sutcliffiella horikoshii</name>
    <dbReference type="NCBI Taxonomy" id="79883"/>
    <lineage>
        <taxon>Bacteria</taxon>
        <taxon>Bacillati</taxon>
        <taxon>Bacillota</taxon>
        <taxon>Bacilli</taxon>
        <taxon>Bacillales</taxon>
        <taxon>Bacillaceae</taxon>
        <taxon>Sutcliffiella</taxon>
    </lineage>
</organism>
<reference evidence="3 4" key="1">
    <citation type="submission" date="2019-08" db="EMBL/GenBank/DDBJ databases">
        <title>Bacillus genomes from the desert of Cuatro Cienegas, Coahuila.</title>
        <authorList>
            <person name="Olmedo-Alvarez G."/>
        </authorList>
    </citation>
    <scope>NUCLEOTIDE SEQUENCE [LARGE SCALE GENOMIC DNA]</scope>
    <source>
        <strain evidence="3 4">CH88_3T</strain>
    </source>
</reference>
<keyword evidence="1" id="KW-0812">Transmembrane</keyword>